<dbReference type="EMBL" id="BK015482">
    <property type="protein sequence ID" value="DAE09100.1"/>
    <property type="molecule type" value="Genomic_DNA"/>
</dbReference>
<protein>
    <submittedName>
        <fullName evidence="1">Uncharacterized protein</fullName>
    </submittedName>
</protein>
<proteinExistence type="predicted"/>
<name>A0A8S5PSC0_9CAUD</name>
<organism evidence="1">
    <name type="scientific">Myoviridae sp. ctEg02</name>
    <dbReference type="NCBI Taxonomy" id="2825061"/>
    <lineage>
        <taxon>Viruses</taxon>
        <taxon>Duplodnaviria</taxon>
        <taxon>Heunggongvirae</taxon>
        <taxon>Uroviricota</taxon>
        <taxon>Caudoviricetes</taxon>
    </lineage>
</organism>
<evidence type="ECO:0000313" key="1">
    <source>
        <dbReference type="EMBL" id="DAE09100.1"/>
    </source>
</evidence>
<accession>A0A8S5PSC0</accession>
<sequence>MQTVYGLSDAYEMLEIIAVDGHNQRLWSKFHERR</sequence>
<reference evidence="1" key="1">
    <citation type="journal article" date="2021" name="Proc. Natl. Acad. Sci. U.S.A.">
        <title>A Catalog of Tens of Thousands of Viruses from Human Metagenomes Reveals Hidden Associations with Chronic Diseases.</title>
        <authorList>
            <person name="Tisza M.J."/>
            <person name="Buck C.B."/>
        </authorList>
    </citation>
    <scope>NUCLEOTIDE SEQUENCE</scope>
    <source>
        <strain evidence="1">CtEg02</strain>
    </source>
</reference>